<evidence type="ECO:0000313" key="2">
    <source>
        <dbReference type="Proteomes" id="UP001226091"/>
    </source>
</evidence>
<sequence length="306" mass="34771">MERKEAVVIKAEKKKLNKEAIGAYLFIAPVVLGLFIFYMVPAAASFYLSFTEWDGLTAPVFNGFENMMNLMKDETFIRSMKNTVIFTFLSVPLSIILAILVAVLLNQKIKGMVIYRTLYFLPVVTMPVAVGMVWKWLYNSEFGLINYVLGIFHLPQPEWLFDEKIALISIILVSVWMSIGNNIVLLLAGLQGIGASYYEAAKLDGASRISQFFHITVPLLTPSIFFVFVMSMISALQMFDLIFIMVGTETSLLDPMRTVVYGVWESGFKYFEMGYASAKAFILFIIILIITVIQMRLQNKWVHYDS</sequence>
<keyword evidence="2" id="KW-1185">Reference proteome</keyword>
<protein>
    <submittedName>
        <fullName evidence="1">Sugar ABC transporter permease</fullName>
    </submittedName>
</protein>
<accession>A0ACD4RIL0</accession>
<gene>
    <name evidence="1" type="ORF">QLQ22_20495</name>
</gene>
<evidence type="ECO:0000313" key="1">
    <source>
        <dbReference type="EMBL" id="WHZ60334.1"/>
    </source>
</evidence>
<organism evidence="1 2">
    <name type="scientific">Metabacillus hrfriensis</name>
    <dbReference type="NCBI Taxonomy" id="3048891"/>
    <lineage>
        <taxon>Bacteria</taxon>
        <taxon>Bacillati</taxon>
        <taxon>Bacillota</taxon>
        <taxon>Bacilli</taxon>
        <taxon>Bacillales</taxon>
        <taxon>Bacillaceae</taxon>
        <taxon>Metabacillus</taxon>
    </lineage>
</organism>
<name>A0ACD4RIL0_9BACI</name>
<dbReference type="EMBL" id="CP126116">
    <property type="protein sequence ID" value="WHZ60334.1"/>
    <property type="molecule type" value="Genomic_DNA"/>
</dbReference>
<dbReference type="Proteomes" id="UP001226091">
    <property type="component" value="Chromosome"/>
</dbReference>
<proteinExistence type="predicted"/>
<reference evidence="2" key="1">
    <citation type="journal article" date="2025" name="Aquaculture">
        <title>Assessment of the bioflocculant production and safety properties of Metabacillus hrfriensis sp. nov. based on phenotypic and whole-genome sequencing analysis.</title>
        <authorList>
            <person name="Zhang R."/>
            <person name="Zhao Z."/>
            <person name="Luo L."/>
            <person name="Wang S."/>
            <person name="Guo K."/>
            <person name="Xu W."/>
        </authorList>
    </citation>
    <scope>NUCLEOTIDE SEQUENCE [LARGE SCALE GENOMIC DNA]</scope>
    <source>
        <strain evidence="2">CT-WN-B3</strain>
    </source>
</reference>